<evidence type="ECO:0000313" key="14">
    <source>
        <dbReference type="Proteomes" id="UP000596902"/>
    </source>
</evidence>
<sequence>MAPLPKSEESNSPTERPTSRDSAERGKKRARTQSMPPPELPKLVAEQHAPIPTNDKDTQRLIVVLCNATLETYKASHGTGRGPGAREDKYNLLNSDDHIGVMRKMGRDISEARPDITHQCLLTLLDSPINKAGKLQIYIHTSKNVLIRVSPTVRIPRTFKRFAGLMVQLLHRHQIRSTSSQEKLIEVIKNPITDHLPPNCRKVTLSFDSEVVRVSDYIGGLNKGESIAVFVGAMAKGNDDFADHIKDDSIAISQFNLSASVACTMPVSHIGLTVSHLPTSTSFFLSALQPLGYRYIGQFGNQIGLGIHDADFYLCQETSGVRAGAAHIAFTAPSTTAVRNFYTAALTAGGRPNGSPGSRCAEDGHFNAAVLDFDGNSIEVVYRNGPDMRNDGTIIEHSRVITWSRTVSQSFRESPSIFSAHTCASRAGATPMAPPAESAVPKPPTVARSASAPTVAPVPETTTKSDSSSGAATHILGTLLGAAAGAAVTYAFMRSEKDSAKKEADFSAFMDAKNAVNTAAGFFAQASSQPPTPQQDPQPAQPPVETAAPPTPAQPVVPVARRIEDDAQSSYSRASQIPRTSVPRQIEAAPASYYSPSQFEAPRTQIAEPLAIEYAPAYSTAPSRAPSRLTAAHRSNTSPELLMIERARSTVSTARPESVATKSKPPRPSSKPQSVVSKAHSAAPSSFISSFVADRADDDDKSSSGRSKARSSHTSSSKHSSHKEHSSSSRKERSSSPSPPAPASKAPSKAPTKVASKAASIVSSILGRDKSKHDDDDDDFIDDLDIEEVSEDDLDTVVPSDSISQIGDGPRRRHRSHRSHKSKKDDDAETSVSHRSKKHSDDKDSSRSKKHDDDKESSRSKKHDDDNESSISKSSKRSHRSHRLRKTSADSADDEDSSRPHRSSRSSKSKPSIVSEPSEVSTVRPVKPSKTSRKDSLTQGQYDNLFDEVQYGTGGVHASRHPPTPSMVSAARKNPIRSMINHNHATRMRNFEGSQAGRARDDSD</sequence>
<dbReference type="InterPro" id="IPR005304">
    <property type="entry name" value="Rbsml_bgen_MeTrfase_EMG1/NEP1"/>
</dbReference>
<dbReference type="PANTHER" id="PTHR12636:SF5">
    <property type="entry name" value="RIBOSOMAL RNA SMALL SUBUNIT METHYLTRANSFERASE NEP1"/>
    <property type="match status" value="1"/>
</dbReference>
<feature type="compositionally biased region" description="Pro residues" evidence="11">
    <location>
        <begin position="530"/>
        <end position="542"/>
    </location>
</feature>
<reference evidence="13" key="2">
    <citation type="submission" date="2020-08" db="EMBL/GenBank/DDBJ databases">
        <title>Draft Genome Sequence of Cumin Blight Pathogen Alternaria burnsii.</title>
        <authorList>
            <person name="Feng Z."/>
        </authorList>
    </citation>
    <scope>NUCLEOTIDE SEQUENCE</scope>
    <source>
        <strain evidence="13">CBS107.38</strain>
    </source>
</reference>
<dbReference type="SUPFAM" id="SSF54593">
    <property type="entry name" value="Glyoxalase/Bleomycin resistance protein/Dihydroxybiphenyl dioxygenase"/>
    <property type="match status" value="1"/>
</dbReference>
<feature type="compositionally biased region" description="Basic and acidic residues" evidence="11">
    <location>
        <begin position="723"/>
        <end position="734"/>
    </location>
</feature>
<dbReference type="Pfam" id="PF03587">
    <property type="entry name" value="EMG1"/>
    <property type="match status" value="1"/>
</dbReference>
<dbReference type="GO" id="GO:0070037">
    <property type="term" value="F:rRNA (pseudouridine) methyltransferase activity"/>
    <property type="evidence" value="ECO:0007669"/>
    <property type="project" value="InterPro"/>
</dbReference>
<dbReference type="RefSeq" id="XP_038791494.1">
    <property type="nucleotide sequence ID" value="XM_038925638.1"/>
</dbReference>
<feature type="region of interest" description="Disordered" evidence="11">
    <location>
        <begin position="428"/>
        <end position="470"/>
    </location>
</feature>
<evidence type="ECO:0000256" key="8">
    <source>
        <dbReference type="ARBA" id="ARBA00022730"/>
    </source>
</evidence>
<comment type="caution">
    <text evidence="13">The sequence shown here is derived from an EMBL/GenBank/DDBJ whole genome shotgun (WGS) entry which is preliminary data.</text>
</comment>
<dbReference type="Proteomes" id="UP000596902">
    <property type="component" value="Unassembled WGS sequence"/>
</dbReference>
<feature type="compositionally biased region" description="Basic residues" evidence="11">
    <location>
        <begin position="811"/>
        <end position="822"/>
    </location>
</feature>
<dbReference type="Gene3D" id="3.40.1280.10">
    <property type="match status" value="1"/>
</dbReference>
<protein>
    <recommendedName>
        <fullName evidence="12">VOC domain-containing protein</fullName>
    </recommendedName>
</protein>
<evidence type="ECO:0000256" key="10">
    <source>
        <dbReference type="ARBA" id="ARBA00023242"/>
    </source>
</evidence>
<feature type="region of interest" description="Disordered" evidence="11">
    <location>
        <begin position="525"/>
        <end position="554"/>
    </location>
</feature>
<feature type="compositionally biased region" description="Basic residues" evidence="11">
    <location>
        <begin position="874"/>
        <end position="886"/>
    </location>
</feature>
<keyword evidence="4" id="KW-0698">rRNA processing</keyword>
<dbReference type="FunFam" id="3.40.1280.10:FF:000003">
    <property type="entry name" value="Ribosomal RNA small subunit methyltransferase"/>
    <property type="match status" value="1"/>
</dbReference>
<feature type="region of interest" description="Disordered" evidence="11">
    <location>
        <begin position="1"/>
        <end position="41"/>
    </location>
</feature>
<feature type="domain" description="VOC" evidence="12">
    <location>
        <begin position="266"/>
        <end position="383"/>
    </location>
</feature>
<feature type="region of interest" description="Disordered" evidence="11">
    <location>
        <begin position="619"/>
        <end position="1004"/>
    </location>
</feature>
<keyword evidence="8" id="KW-0699">rRNA-binding</keyword>
<evidence type="ECO:0000256" key="2">
    <source>
        <dbReference type="ARBA" id="ARBA00008115"/>
    </source>
</evidence>
<feature type="compositionally biased region" description="Low complexity" evidence="11">
    <location>
        <begin position="445"/>
        <end position="462"/>
    </location>
</feature>
<name>A0A8H7BCK4_9PLEO</name>
<feature type="compositionally biased region" description="Acidic residues" evidence="11">
    <location>
        <begin position="775"/>
        <end position="795"/>
    </location>
</feature>
<keyword evidence="10" id="KW-0539">Nucleus</keyword>
<keyword evidence="14" id="KW-1185">Reference proteome</keyword>
<dbReference type="GeneID" id="62198816"/>
<evidence type="ECO:0000256" key="9">
    <source>
        <dbReference type="ARBA" id="ARBA00022884"/>
    </source>
</evidence>
<dbReference type="PANTHER" id="PTHR12636">
    <property type="entry name" value="NEP1/MRA1"/>
    <property type="match status" value="1"/>
</dbReference>
<dbReference type="AlphaFoldDB" id="A0A8H7BCK4"/>
<evidence type="ECO:0000256" key="7">
    <source>
        <dbReference type="ARBA" id="ARBA00022691"/>
    </source>
</evidence>
<dbReference type="InterPro" id="IPR029028">
    <property type="entry name" value="Alpha/beta_knot_MTases"/>
</dbReference>
<evidence type="ECO:0000256" key="1">
    <source>
        <dbReference type="ARBA" id="ARBA00004604"/>
    </source>
</evidence>
<dbReference type="InterPro" id="IPR029068">
    <property type="entry name" value="Glyas_Bleomycin-R_OHBP_Dase"/>
</dbReference>
<evidence type="ECO:0000256" key="4">
    <source>
        <dbReference type="ARBA" id="ARBA00022552"/>
    </source>
</evidence>
<keyword evidence="3" id="KW-0690">Ribosome biogenesis</keyword>
<dbReference type="EMBL" id="JAAABM010000001">
    <property type="protein sequence ID" value="KAF7681615.1"/>
    <property type="molecule type" value="Genomic_DNA"/>
</dbReference>
<organism evidence="13 14">
    <name type="scientific">Alternaria burnsii</name>
    <dbReference type="NCBI Taxonomy" id="1187904"/>
    <lineage>
        <taxon>Eukaryota</taxon>
        <taxon>Fungi</taxon>
        <taxon>Dikarya</taxon>
        <taxon>Ascomycota</taxon>
        <taxon>Pezizomycotina</taxon>
        <taxon>Dothideomycetes</taxon>
        <taxon>Pleosporomycetidae</taxon>
        <taxon>Pleosporales</taxon>
        <taxon>Pleosporineae</taxon>
        <taxon>Pleosporaceae</taxon>
        <taxon>Alternaria</taxon>
        <taxon>Alternaria sect. Alternaria</taxon>
    </lineage>
</organism>
<feature type="compositionally biased region" description="Low complexity" evidence="11">
    <location>
        <begin position="909"/>
        <end position="921"/>
    </location>
</feature>
<accession>A0A8H7BCK4</accession>
<comment type="similarity">
    <text evidence="2">Belongs to the class IV-like SAM-binding methyltransferase superfamily. RNA methyltransferase NEP1 family.</text>
</comment>
<evidence type="ECO:0000313" key="13">
    <source>
        <dbReference type="EMBL" id="KAF7681615.1"/>
    </source>
</evidence>
<dbReference type="GO" id="GO:0070475">
    <property type="term" value="P:rRNA base methylation"/>
    <property type="evidence" value="ECO:0007669"/>
    <property type="project" value="InterPro"/>
</dbReference>
<dbReference type="Gene3D" id="3.10.180.10">
    <property type="entry name" value="2,3-Dihydroxybiphenyl 1,2-Dioxygenase, domain 1"/>
    <property type="match status" value="1"/>
</dbReference>
<dbReference type="GO" id="GO:0032040">
    <property type="term" value="C:small-subunit processome"/>
    <property type="evidence" value="ECO:0007669"/>
    <property type="project" value="TreeGrafter"/>
</dbReference>
<evidence type="ECO:0000256" key="3">
    <source>
        <dbReference type="ARBA" id="ARBA00022517"/>
    </source>
</evidence>
<reference evidence="13" key="1">
    <citation type="submission" date="2020-01" db="EMBL/GenBank/DDBJ databases">
        <authorList>
            <person name="Feng Z.H.Z."/>
        </authorList>
    </citation>
    <scope>NUCLEOTIDE SEQUENCE</scope>
    <source>
        <strain evidence="13">CBS107.38</strain>
    </source>
</reference>
<feature type="compositionally biased region" description="Basic and acidic residues" evidence="11">
    <location>
        <begin position="839"/>
        <end position="865"/>
    </location>
</feature>
<proteinExistence type="inferred from homology"/>
<evidence type="ECO:0000256" key="6">
    <source>
        <dbReference type="ARBA" id="ARBA00022679"/>
    </source>
</evidence>
<evidence type="ECO:0000256" key="11">
    <source>
        <dbReference type="SAM" id="MobiDB-lite"/>
    </source>
</evidence>
<evidence type="ECO:0000259" key="12">
    <source>
        <dbReference type="PROSITE" id="PS51819"/>
    </source>
</evidence>
<dbReference type="SUPFAM" id="SSF75217">
    <property type="entry name" value="alpha/beta knot"/>
    <property type="match status" value="1"/>
</dbReference>
<keyword evidence="9" id="KW-0694">RNA-binding</keyword>
<feature type="compositionally biased region" description="Low complexity" evidence="11">
    <location>
        <begin position="743"/>
        <end position="765"/>
    </location>
</feature>
<dbReference type="InterPro" id="IPR029026">
    <property type="entry name" value="tRNA_m1G_MTases_N"/>
</dbReference>
<dbReference type="PROSITE" id="PS51819">
    <property type="entry name" value="VOC"/>
    <property type="match status" value="1"/>
</dbReference>
<dbReference type="GO" id="GO:0019843">
    <property type="term" value="F:rRNA binding"/>
    <property type="evidence" value="ECO:0007669"/>
    <property type="project" value="UniProtKB-KW"/>
</dbReference>
<gene>
    <name evidence="13" type="ORF">GT037_000591</name>
</gene>
<evidence type="ECO:0000256" key="5">
    <source>
        <dbReference type="ARBA" id="ARBA00022603"/>
    </source>
</evidence>
<keyword evidence="6" id="KW-0808">Transferase</keyword>
<dbReference type="InterPro" id="IPR037523">
    <property type="entry name" value="VOC_core"/>
</dbReference>
<comment type="subcellular location">
    <subcellularLocation>
        <location evidence="1">Nucleus</location>
        <location evidence="1">Nucleolus</location>
    </subcellularLocation>
</comment>
<keyword evidence="5" id="KW-0489">Methyltransferase</keyword>
<keyword evidence="7" id="KW-0949">S-adenosyl-L-methionine</keyword>
<dbReference type="CDD" id="cd07262">
    <property type="entry name" value="VOC_like"/>
    <property type="match status" value="1"/>
</dbReference>
<dbReference type="CDD" id="cd18088">
    <property type="entry name" value="Nep1-like"/>
    <property type="match status" value="1"/>
</dbReference>